<dbReference type="Proteomes" id="UP000550729">
    <property type="component" value="Unassembled WGS sequence"/>
</dbReference>
<comment type="caution">
    <text evidence="2">The sequence shown here is derived from an EMBL/GenBank/DDBJ whole genome shotgun (WGS) entry which is preliminary data.</text>
</comment>
<dbReference type="Gene3D" id="3.40.50.300">
    <property type="entry name" value="P-loop containing nucleotide triphosphate hydrolases"/>
    <property type="match status" value="1"/>
</dbReference>
<dbReference type="NCBIfam" id="TIGR03815">
    <property type="entry name" value="CpaE_hom_Actino"/>
    <property type="match status" value="1"/>
</dbReference>
<keyword evidence="3" id="KW-1185">Reference proteome</keyword>
<dbReference type="GO" id="GO:0005524">
    <property type="term" value="F:ATP binding"/>
    <property type="evidence" value="ECO:0007669"/>
    <property type="project" value="TreeGrafter"/>
</dbReference>
<proteinExistence type="predicted"/>
<dbReference type="InterPro" id="IPR050625">
    <property type="entry name" value="ParA/MinD_ATPase"/>
</dbReference>
<dbReference type="GO" id="GO:0009898">
    <property type="term" value="C:cytoplasmic side of plasma membrane"/>
    <property type="evidence" value="ECO:0007669"/>
    <property type="project" value="TreeGrafter"/>
</dbReference>
<dbReference type="PANTHER" id="PTHR43384:SF11">
    <property type="entry name" value="SEPTUM SITE DETERMINING PROTEIN"/>
    <property type="match status" value="1"/>
</dbReference>
<accession>A0A848L272</accession>
<sequence length="351" mass="36102">MNSLLALVSDDLRDSVAQCAAAAGYQMIDADVASCGRAWRSSRAVIVDPVNILALESRSMPRRDLVVLVARSAEPAGVWRAGVALGVSAAFELPDDEPALVRHLSQSQRASAGPGSVVAILGAHGGAGATVLAAATAIVAGDERHALLVDADELGAGIDLTLGVEDQPGLRWPDLTASTGQIGATALHDALPTAGQRLSVLTGRRDDRRPIGASTLSAVVDAGRTAGDVVVVDVSRADTEVTRTALVGADVVILVLTASVASVASARAVRTRLLDAAPVVELAVRGPALSGLRAADVADAVGLRLLTAYRPDPRLASRLETTPLSRLMRKPLRRAAVDVVGRVLRARPVAS</sequence>
<name>A0A848L272_9ACTN</name>
<dbReference type="GO" id="GO:0051782">
    <property type="term" value="P:negative regulation of cell division"/>
    <property type="evidence" value="ECO:0007669"/>
    <property type="project" value="TreeGrafter"/>
</dbReference>
<protein>
    <recommendedName>
        <fullName evidence="1">Rv3660c-like CheY-like N-terminal domain-containing protein</fullName>
    </recommendedName>
</protein>
<dbReference type="GO" id="GO:0016887">
    <property type="term" value="F:ATP hydrolysis activity"/>
    <property type="evidence" value="ECO:0007669"/>
    <property type="project" value="TreeGrafter"/>
</dbReference>
<dbReference type="PANTHER" id="PTHR43384">
    <property type="entry name" value="SEPTUM SITE-DETERMINING PROTEIN MIND HOMOLOG, CHLOROPLASTIC-RELATED"/>
    <property type="match status" value="1"/>
</dbReference>
<evidence type="ECO:0000313" key="3">
    <source>
        <dbReference type="Proteomes" id="UP000550729"/>
    </source>
</evidence>
<dbReference type="RefSeq" id="WP_170195680.1">
    <property type="nucleotide sequence ID" value="NZ_JABBNB010000020.1"/>
</dbReference>
<dbReference type="GO" id="GO:0005829">
    <property type="term" value="C:cytosol"/>
    <property type="evidence" value="ECO:0007669"/>
    <property type="project" value="TreeGrafter"/>
</dbReference>
<organism evidence="2 3">
    <name type="scientific">Gordonia asplenii</name>
    <dbReference type="NCBI Taxonomy" id="2725283"/>
    <lineage>
        <taxon>Bacteria</taxon>
        <taxon>Bacillati</taxon>
        <taxon>Actinomycetota</taxon>
        <taxon>Actinomycetes</taxon>
        <taxon>Mycobacteriales</taxon>
        <taxon>Gordoniaceae</taxon>
        <taxon>Gordonia</taxon>
    </lineage>
</organism>
<gene>
    <name evidence="2" type="ORF">HH308_18385</name>
</gene>
<dbReference type="SUPFAM" id="SSF52540">
    <property type="entry name" value="P-loop containing nucleoside triphosphate hydrolases"/>
    <property type="match status" value="1"/>
</dbReference>
<dbReference type="InterPro" id="IPR022521">
    <property type="entry name" value="Rv3660c"/>
</dbReference>
<reference evidence="2 3" key="1">
    <citation type="submission" date="2020-04" db="EMBL/GenBank/DDBJ databases">
        <title>Gordonia sp. nov. TBRC 11910.</title>
        <authorList>
            <person name="Suriyachadkun C."/>
        </authorList>
    </citation>
    <scope>NUCLEOTIDE SEQUENCE [LARGE SCALE GENOMIC DNA]</scope>
    <source>
        <strain evidence="2 3">TBRC 11910</strain>
    </source>
</reference>
<dbReference type="InterPro" id="IPR059050">
    <property type="entry name" value="Rv3660c_N"/>
</dbReference>
<dbReference type="InterPro" id="IPR027417">
    <property type="entry name" value="P-loop_NTPase"/>
</dbReference>
<evidence type="ECO:0000313" key="2">
    <source>
        <dbReference type="EMBL" id="NMO03185.1"/>
    </source>
</evidence>
<dbReference type="Pfam" id="PF26563">
    <property type="entry name" value="Rv3660c_N"/>
    <property type="match status" value="1"/>
</dbReference>
<feature type="domain" description="Rv3660c-like CheY-like N-terminal" evidence="1">
    <location>
        <begin position="9"/>
        <end position="109"/>
    </location>
</feature>
<dbReference type="AlphaFoldDB" id="A0A848L272"/>
<dbReference type="EMBL" id="JABBNB010000020">
    <property type="protein sequence ID" value="NMO03185.1"/>
    <property type="molecule type" value="Genomic_DNA"/>
</dbReference>
<evidence type="ECO:0000259" key="1">
    <source>
        <dbReference type="Pfam" id="PF26563"/>
    </source>
</evidence>